<reference evidence="1" key="1">
    <citation type="submission" date="2023-06" db="EMBL/GenBank/DDBJ databases">
        <authorList>
            <person name="Kurt Z."/>
        </authorList>
    </citation>
    <scope>NUCLEOTIDE SEQUENCE</scope>
</reference>
<evidence type="ECO:0000313" key="3">
    <source>
        <dbReference type="Proteomes" id="UP001642409"/>
    </source>
</evidence>
<keyword evidence="3" id="KW-1185">Reference proteome</keyword>
<dbReference type="EMBL" id="CAXDID020000171">
    <property type="protein sequence ID" value="CAL6047391.1"/>
    <property type="molecule type" value="Genomic_DNA"/>
</dbReference>
<gene>
    <name evidence="2" type="ORF">HINF_LOCUS42184</name>
    <name evidence="1" type="ORF">HINF_LOCUS59552</name>
</gene>
<dbReference type="Proteomes" id="UP001642409">
    <property type="component" value="Unassembled WGS sequence"/>
</dbReference>
<sequence length="137" mass="16680">MAGTISQFKQQVQYQVVPRHFFDGPSKLIKLQVETVSECNIANIFHRQSYEDGFKQKLKIQIKIQQLLRYLNNLFSQIWRLVQIHFLEREMENQYTWRKQLYNDSMSWLFDNLTARLEWKVIDVKNQFSYANLTHIY</sequence>
<dbReference type="AlphaFoldDB" id="A0AA86V0W2"/>
<comment type="caution">
    <text evidence="1">The sequence shown here is derived from an EMBL/GenBank/DDBJ whole genome shotgun (WGS) entry which is preliminary data.</text>
</comment>
<proteinExistence type="predicted"/>
<reference evidence="2 3" key="2">
    <citation type="submission" date="2024-07" db="EMBL/GenBank/DDBJ databases">
        <authorList>
            <person name="Akdeniz Z."/>
        </authorList>
    </citation>
    <scope>NUCLEOTIDE SEQUENCE [LARGE SCALE GENOMIC DNA]</scope>
</reference>
<dbReference type="EMBL" id="CATOUU010001099">
    <property type="protein sequence ID" value="CAI9971907.1"/>
    <property type="molecule type" value="Genomic_DNA"/>
</dbReference>
<evidence type="ECO:0000313" key="1">
    <source>
        <dbReference type="EMBL" id="CAI9971907.1"/>
    </source>
</evidence>
<accession>A0AA86V0W2</accession>
<protein>
    <submittedName>
        <fullName evidence="2">Hypothetical_protein</fullName>
    </submittedName>
</protein>
<evidence type="ECO:0000313" key="2">
    <source>
        <dbReference type="EMBL" id="CAL6047391.1"/>
    </source>
</evidence>
<organism evidence="1">
    <name type="scientific">Hexamita inflata</name>
    <dbReference type="NCBI Taxonomy" id="28002"/>
    <lineage>
        <taxon>Eukaryota</taxon>
        <taxon>Metamonada</taxon>
        <taxon>Diplomonadida</taxon>
        <taxon>Hexamitidae</taxon>
        <taxon>Hexamitinae</taxon>
        <taxon>Hexamita</taxon>
    </lineage>
</organism>
<name>A0AA86V0W2_9EUKA</name>